<dbReference type="RefSeq" id="WP_255189268.1">
    <property type="nucleotide sequence ID" value="NZ_CP113517.1"/>
</dbReference>
<organism evidence="1 2">
    <name type="scientific">Methylomonas rapida</name>
    <dbReference type="NCBI Taxonomy" id="2963939"/>
    <lineage>
        <taxon>Bacteria</taxon>
        <taxon>Pseudomonadati</taxon>
        <taxon>Pseudomonadota</taxon>
        <taxon>Gammaproteobacteria</taxon>
        <taxon>Methylococcales</taxon>
        <taxon>Methylococcaceae</taxon>
        <taxon>Methylomonas</taxon>
    </lineage>
</organism>
<proteinExistence type="predicted"/>
<evidence type="ECO:0000313" key="2">
    <source>
        <dbReference type="Proteomes" id="UP001162780"/>
    </source>
</evidence>
<gene>
    <name evidence="1" type="ORF">NM686_018275</name>
</gene>
<dbReference type="Proteomes" id="UP001162780">
    <property type="component" value="Chromosome"/>
</dbReference>
<dbReference type="EMBL" id="CP113517">
    <property type="protein sequence ID" value="WAR44290.1"/>
    <property type="molecule type" value="Genomic_DNA"/>
</dbReference>
<sequence length="212" mass="23197">MTKKGKPTPPTKDNGVLSVVQRKDESADAAMARCMLEPETQAGLTIRQWQNPTLPESLGINETIAELKAQSKALKANSMDRAEAMLLSQAQTLESLFHLLATRAQRQEYLTQFEANLKLALKAQNQCRMTLETLSNIKNPPVVYAKQANIANGPQQINNGLPSTHTAENQNQQNQLLTVNHGETLDGGTTGETIGGDQAMEALEKQHRAANR</sequence>
<keyword evidence="2" id="KW-1185">Reference proteome</keyword>
<name>A0ABY7GJ08_9GAMM</name>
<protein>
    <submittedName>
        <fullName evidence="1">Uncharacterized protein</fullName>
    </submittedName>
</protein>
<accession>A0ABY7GJ08</accession>
<reference evidence="1" key="1">
    <citation type="submission" date="2022-11" db="EMBL/GenBank/DDBJ databases">
        <title>Methylomonas rapida sp. nov., Carotenoid-Producing Obligate Methanotrophs with High Growth Characteristics and Biotechnological Potential.</title>
        <authorList>
            <person name="Tikhonova E.N."/>
            <person name="Suleimanov R.Z."/>
            <person name="Miroshnikov K."/>
            <person name="Oshkin I.Y."/>
            <person name="Belova S.E."/>
            <person name="Danilova O.V."/>
            <person name="Ashikhmin A."/>
            <person name="Konopkin A."/>
            <person name="But S.Y."/>
            <person name="Khmelenina V.N."/>
            <person name="Kuznetsov N."/>
            <person name="Pimenov N.V."/>
            <person name="Dedysh S.N."/>
        </authorList>
    </citation>
    <scope>NUCLEOTIDE SEQUENCE</scope>
    <source>
        <strain evidence="1">MP1</strain>
    </source>
</reference>
<evidence type="ECO:0000313" key="1">
    <source>
        <dbReference type="EMBL" id="WAR44290.1"/>
    </source>
</evidence>